<proteinExistence type="predicted"/>
<feature type="signal peptide" evidence="1">
    <location>
        <begin position="1"/>
        <end position="21"/>
    </location>
</feature>
<keyword evidence="1" id="KW-0732">Signal</keyword>
<dbReference type="RefSeq" id="WP_121905817.1">
    <property type="nucleotide sequence ID" value="NZ_REFC01000011.1"/>
</dbReference>
<name>A0A3L9Z2X8_9FLAO</name>
<dbReference type="Proteomes" id="UP000271339">
    <property type="component" value="Unassembled WGS sequence"/>
</dbReference>
<dbReference type="InterPro" id="IPR025366">
    <property type="entry name" value="DUF4270"/>
</dbReference>
<sequence>MKLRNILPQLLAVLFLIIALASCQEDFSTLGSDIIGGQPLNVENNNDKTVIAYSSKFAPIQTNGLPVYKLGTYTDPVYGKTKVELLAQVLLSTTEPDFGFGTHLDSVVLYIPYLSEATIENEITTYTLDSVYGSDPINISIYESNYLLRDFDPNSGLQETQKYYSDLKNTAFANQSNIGSLIYTIEDFIPSNESILLYTPDGDDEGTDPDETIVAPGLRVKLPVQFFRDKILDKEGMPELLSFSNFKNYFRGLYFEVDDMGTNGNLFEFKLDGASISMYYTFQDTEVGTTTSDPNTGEVERESAIYTLTFINNSVIHHNVNLYTNDALPPAIEAAVTNPNTTQGEESLYLRGGDGIGSIIKLFGDVDADNNNVPDELDQMRLERWLINEANLIFYVDQSQVTGGDAEPERIFIYDAINSIILNDYDRDLSASDVAVNSVINHLGRLDRGSDENGDFYKIRITHHISNLVHNDSTNVPLALVVNQNVLANVSSGNPSFDYQTLQNPISIDQINDGTTDFELKSIPSAAVGSHEGTVLFGNNTSNEEKRLKLQIYYTLPN</sequence>
<dbReference type="EMBL" id="REFC01000011">
    <property type="protein sequence ID" value="RMA65779.1"/>
    <property type="molecule type" value="Genomic_DNA"/>
</dbReference>
<evidence type="ECO:0000256" key="1">
    <source>
        <dbReference type="SAM" id="SignalP"/>
    </source>
</evidence>
<dbReference type="OrthoDB" id="1466062at2"/>
<reference evidence="2 3" key="1">
    <citation type="submission" date="2018-10" db="EMBL/GenBank/DDBJ databases">
        <title>Genomic Encyclopedia of Archaeal and Bacterial Type Strains, Phase II (KMG-II): from individual species to whole genera.</title>
        <authorList>
            <person name="Goeker M."/>
        </authorList>
    </citation>
    <scope>NUCLEOTIDE SEQUENCE [LARGE SCALE GENOMIC DNA]</scope>
    <source>
        <strain evidence="2 3">DSM 23424</strain>
    </source>
</reference>
<evidence type="ECO:0000313" key="3">
    <source>
        <dbReference type="Proteomes" id="UP000271339"/>
    </source>
</evidence>
<feature type="chain" id="PRO_5017964021" evidence="1">
    <location>
        <begin position="22"/>
        <end position="558"/>
    </location>
</feature>
<comment type="caution">
    <text evidence="2">The sequence shown here is derived from an EMBL/GenBank/DDBJ whole genome shotgun (WGS) entry which is preliminary data.</text>
</comment>
<gene>
    <name evidence="2" type="ORF">BXY75_0192</name>
</gene>
<evidence type="ECO:0000313" key="2">
    <source>
        <dbReference type="EMBL" id="RMA65779.1"/>
    </source>
</evidence>
<organism evidence="2 3">
    <name type="scientific">Ulvibacter antarcticus</name>
    <dbReference type="NCBI Taxonomy" id="442714"/>
    <lineage>
        <taxon>Bacteria</taxon>
        <taxon>Pseudomonadati</taxon>
        <taxon>Bacteroidota</taxon>
        <taxon>Flavobacteriia</taxon>
        <taxon>Flavobacteriales</taxon>
        <taxon>Flavobacteriaceae</taxon>
        <taxon>Ulvibacter</taxon>
    </lineage>
</organism>
<dbReference type="AlphaFoldDB" id="A0A3L9Z2X8"/>
<keyword evidence="3" id="KW-1185">Reference proteome</keyword>
<accession>A0A3L9Z2X8</accession>
<protein>
    <submittedName>
        <fullName evidence="2">Uncharacterized protein DUF4270</fullName>
    </submittedName>
</protein>
<dbReference type="PROSITE" id="PS51257">
    <property type="entry name" value="PROKAR_LIPOPROTEIN"/>
    <property type="match status" value="1"/>
</dbReference>
<dbReference type="Pfam" id="PF14092">
    <property type="entry name" value="DUF4270"/>
    <property type="match status" value="1"/>
</dbReference>